<dbReference type="EMBL" id="FOPK01000016">
    <property type="protein sequence ID" value="SFH19640.1"/>
    <property type="molecule type" value="Genomic_DNA"/>
</dbReference>
<evidence type="ECO:0000313" key="4">
    <source>
        <dbReference type="Proteomes" id="UP000199140"/>
    </source>
</evidence>
<proteinExistence type="predicted"/>
<keyword evidence="3" id="KW-1185">Reference proteome</keyword>
<dbReference type="RefSeq" id="WP_139231604.1">
    <property type="nucleotide sequence ID" value="NZ_CP015367.1"/>
</dbReference>
<organism evidence="2 4">
    <name type="scientific">Methylobacterium phyllosphaerae</name>
    <dbReference type="NCBI Taxonomy" id="418223"/>
    <lineage>
        <taxon>Bacteria</taxon>
        <taxon>Pseudomonadati</taxon>
        <taxon>Pseudomonadota</taxon>
        <taxon>Alphaproteobacteria</taxon>
        <taxon>Hyphomicrobiales</taxon>
        <taxon>Methylobacteriaceae</taxon>
        <taxon>Methylobacterium</taxon>
    </lineage>
</organism>
<evidence type="ECO:0000313" key="3">
    <source>
        <dbReference type="Proteomes" id="UP000185487"/>
    </source>
</evidence>
<gene>
    <name evidence="1" type="ORF">MCBMB27_05248</name>
    <name evidence="2" type="ORF">SAMN05192567_11649</name>
</gene>
<dbReference type="Proteomes" id="UP000185487">
    <property type="component" value="Chromosome"/>
</dbReference>
<accession>A0AAE8HTY1</accession>
<protein>
    <submittedName>
        <fullName evidence="2">Uncharacterized protein</fullName>
    </submittedName>
</protein>
<dbReference type="AlphaFoldDB" id="A0AAE8HTY1"/>
<evidence type="ECO:0000313" key="1">
    <source>
        <dbReference type="EMBL" id="APT34539.1"/>
    </source>
</evidence>
<dbReference type="Proteomes" id="UP000199140">
    <property type="component" value="Unassembled WGS sequence"/>
</dbReference>
<name>A0AAE8HTY1_9HYPH</name>
<dbReference type="EMBL" id="CP015367">
    <property type="protein sequence ID" value="APT34539.1"/>
    <property type="molecule type" value="Genomic_DNA"/>
</dbReference>
<reference evidence="1 3" key="1">
    <citation type="submission" date="2016-04" db="EMBL/GenBank/DDBJ databases">
        <title>Complete genome sequencing and analysis of CBMB27, Methylobacterium phyllosphaerae isolated from leaf tissues of rice (Oryza sativa L.).</title>
        <authorList>
            <person name="Lee Y."/>
            <person name="Hwangbo K."/>
            <person name="Chung H."/>
            <person name="Yoo J."/>
            <person name="Kim K.Y."/>
            <person name="Sa T.M."/>
            <person name="Um Y."/>
            <person name="Madhaiyan M."/>
        </authorList>
    </citation>
    <scope>NUCLEOTIDE SEQUENCE [LARGE SCALE GENOMIC DNA]</scope>
    <source>
        <strain evidence="1 3">CBMB27</strain>
    </source>
</reference>
<sequence>MGNRDTERLAETGIGLVETEVNHRRGPWRMLLSAASATISVFTTPDFAERTRSVTQLRNVLKTRIRLKLRGVLCGNRRSTGRIDPRAHAEREERR</sequence>
<dbReference type="KEGG" id="mphy:MCBMB27_05248"/>
<evidence type="ECO:0000313" key="2">
    <source>
        <dbReference type="EMBL" id="SFH19640.1"/>
    </source>
</evidence>
<reference evidence="2 4" key="2">
    <citation type="submission" date="2016-10" db="EMBL/GenBank/DDBJ databases">
        <authorList>
            <person name="Varghese N."/>
            <person name="Submissions S."/>
        </authorList>
    </citation>
    <scope>NUCLEOTIDE SEQUENCE [LARGE SCALE GENOMIC DNA]</scope>
    <source>
        <strain evidence="2 4">CBMB27</strain>
    </source>
</reference>